<dbReference type="EnsemblPlants" id="TuG1812S0002709700.01.T01">
    <property type="protein sequence ID" value="TuG1812S0002709700.01.T01"/>
    <property type="gene ID" value="TuG1812S0002709700.01"/>
</dbReference>
<dbReference type="Pfam" id="PF15938">
    <property type="entry name" value="DUF4750"/>
    <property type="match status" value="1"/>
</dbReference>
<protein>
    <submittedName>
        <fullName evidence="3">Uncharacterized protein</fullName>
    </submittedName>
</protein>
<feature type="region of interest" description="Disordered" evidence="1">
    <location>
        <begin position="87"/>
        <end position="124"/>
    </location>
</feature>
<dbReference type="RefSeq" id="XP_048550874.1">
    <property type="nucleotide sequence ID" value="XM_048694917.1"/>
</dbReference>
<dbReference type="GeneID" id="125530534"/>
<sequence>MSWTRMYLSSHRTRFLSFPLVPFDPLPPSPRKAGGAMAETAWELAELFVLRPVLAISFALSFILLSWYVAWRTVLVHVPLVQEVAGLRPKKKPAKPKPPNRGRIGRFYQSQAEAQRDTKLEGTS</sequence>
<keyword evidence="2" id="KW-1133">Transmembrane helix</keyword>
<evidence type="ECO:0000256" key="2">
    <source>
        <dbReference type="SAM" id="Phobius"/>
    </source>
</evidence>
<proteinExistence type="predicted"/>
<evidence type="ECO:0000313" key="3">
    <source>
        <dbReference type="EnsemblPlants" id="TuG1812S0002709700.01.T01"/>
    </source>
</evidence>
<dbReference type="PANTHER" id="PTHR37192">
    <property type="entry name" value="TRANSMEMBRANE PROTEIN"/>
    <property type="match status" value="1"/>
</dbReference>
<feature type="compositionally biased region" description="Basic and acidic residues" evidence="1">
    <location>
        <begin position="114"/>
        <end position="124"/>
    </location>
</feature>
<organism evidence="3 4">
    <name type="scientific">Triticum urartu</name>
    <name type="common">Red wild einkorn</name>
    <name type="synonym">Crithodium urartu</name>
    <dbReference type="NCBI Taxonomy" id="4572"/>
    <lineage>
        <taxon>Eukaryota</taxon>
        <taxon>Viridiplantae</taxon>
        <taxon>Streptophyta</taxon>
        <taxon>Embryophyta</taxon>
        <taxon>Tracheophyta</taxon>
        <taxon>Spermatophyta</taxon>
        <taxon>Magnoliopsida</taxon>
        <taxon>Liliopsida</taxon>
        <taxon>Poales</taxon>
        <taxon>Poaceae</taxon>
        <taxon>BOP clade</taxon>
        <taxon>Pooideae</taxon>
        <taxon>Triticodae</taxon>
        <taxon>Triticeae</taxon>
        <taxon>Triticinae</taxon>
        <taxon>Triticum</taxon>
    </lineage>
</organism>
<dbReference type="KEGG" id="tua:125530534"/>
<dbReference type="Proteomes" id="UP000015106">
    <property type="component" value="Unassembled WGS sequence"/>
</dbReference>
<reference evidence="3" key="2">
    <citation type="submission" date="2022-06" db="UniProtKB">
        <authorList>
            <consortium name="EnsemblPlants"/>
        </authorList>
    </citation>
    <scope>IDENTIFICATION</scope>
</reference>
<dbReference type="InterPro" id="IPR031851">
    <property type="entry name" value="DUF4750"/>
</dbReference>
<accession>A0A8R7RB72</accession>
<name>A0A8R7RB72_TRIUA</name>
<reference evidence="4" key="1">
    <citation type="journal article" date="2013" name="Nature">
        <title>Draft genome of the wheat A-genome progenitor Triticum urartu.</title>
        <authorList>
            <person name="Ling H.Q."/>
            <person name="Zhao S."/>
            <person name="Liu D."/>
            <person name="Wang J."/>
            <person name="Sun H."/>
            <person name="Zhang C."/>
            <person name="Fan H."/>
            <person name="Li D."/>
            <person name="Dong L."/>
            <person name="Tao Y."/>
            <person name="Gao C."/>
            <person name="Wu H."/>
            <person name="Li Y."/>
            <person name="Cui Y."/>
            <person name="Guo X."/>
            <person name="Zheng S."/>
            <person name="Wang B."/>
            <person name="Yu K."/>
            <person name="Liang Q."/>
            <person name="Yang W."/>
            <person name="Lou X."/>
            <person name="Chen J."/>
            <person name="Feng M."/>
            <person name="Jian J."/>
            <person name="Zhang X."/>
            <person name="Luo G."/>
            <person name="Jiang Y."/>
            <person name="Liu J."/>
            <person name="Wang Z."/>
            <person name="Sha Y."/>
            <person name="Zhang B."/>
            <person name="Wu H."/>
            <person name="Tang D."/>
            <person name="Shen Q."/>
            <person name="Xue P."/>
            <person name="Zou S."/>
            <person name="Wang X."/>
            <person name="Liu X."/>
            <person name="Wang F."/>
            <person name="Yang Y."/>
            <person name="An X."/>
            <person name="Dong Z."/>
            <person name="Zhang K."/>
            <person name="Zhang X."/>
            <person name="Luo M.C."/>
            <person name="Dvorak J."/>
            <person name="Tong Y."/>
            <person name="Wang J."/>
            <person name="Yang H."/>
            <person name="Li Z."/>
            <person name="Wang D."/>
            <person name="Zhang A."/>
            <person name="Wang J."/>
        </authorList>
    </citation>
    <scope>NUCLEOTIDE SEQUENCE</scope>
    <source>
        <strain evidence="4">cv. G1812</strain>
    </source>
</reference>
<dbReference type="PANTHER" id="PTHR37192:SF2">
    <property type="entry name" value="TRANSMEMBRANE PROTEIN"/>
    <property type="match status" value="1"/>
</dbReference>
<evidence type="ECO:0000256" key="1">
    <source>
        <dbReference type="SAM" id="MobiDB-lite"/>
    </source>
</evidence>
<keyword evidence="4" id="KW-1185">Reference proteome</keyword>
<feature type="transmembrane region" description="Helical" evidence="2">
    <location>
        <begin position="48"/>
        <end position="70"/>
    </location>
</feature>
<dbReference type="Gramene" id="TuG1812S0002709700.01.T01">
    <property type="protein sequence ID" value="TuG1812S0002709700.01.T01"/>
    <property type="gene ID" value="TuG1812S0002709700.01"/>
</dbReference>
<evidence type="ECO:0000313" key="4">
    <source>
        <dbReference type="Proteomes" id="UP000015106"/>
    </source>
</evidence>
<dbReference type="AlphaFoldDB" id="A0A8R7RB72"/>
<keyword evidence="2" id="KW-0812">Transmembrane</keyword>
<gene>
    <name evidence="3" type="primary">LOC125530534</name>
</gene>
<dbReference type="OrthoDB" id="1931171at2759"/>
<feature type="compositionally biased region" description="Basic residues" evidence="1">
    <location>
        <begin position="88"/>
        <end position="104"/>
    </location>
</feature>
<keyword evidence="2" id="KW-0472">Membrane</keyword>